<dbReference type="PANTHER" id="PTHR30371:SF0">
    <property type="entry name" value="SEC-INDEPENDENT PROTEIN TRANSLOCASE PROTEIN TATC, CHLOROPLASTIC-RELATED"/>
    <property type="match status" value="1"/>
</dbReference>
<accession>H3KBN6</accession>
<dbReference type="AlphaFoldDB" id="H3KBN6"/>
<feature type="transmembrane region" description="Helical" evidence="5">
    <location>
        <begin position="228"/>
        <end position="248"/>
    </location>
</feature>
<gene>
    <name evidence="5" type="primary">tatC</name>
    <name evidence="7" type="ORF">HMPREF9440_00132</name>
</gene>
<dbReference type="PATRIC" id="fig|762967.3.peg.118"/>
<keyword evidence="4 5" id="KW-0472">Membrane</keyword>
<dbReference type="GO" id="GO:0065002">
    <property type="term" value="P:intracellular protein transmembrane transport"/>
    <property type="evidence" value="ECO:0007669"/>
    <property type="project" value="TreeGrafter"/>
</dbReference>
<comment type="similarity">
    <text evidence="5">Belongs to the TatC family.</text>
</comment>
<keyword evidence="5" id="KW-0653">Protein transport</keyword>
<feature type="compositionally biased region" description="Polar residues" evidence="6">
    <location>
        <begin position="1"/>
        <end position="11"/>
    </location>
</feature>
<dbReference type="GO" id="GO:0033281">
    <property type="term" value="C:TAT protein transport complex"/>
    <property type="evidence" value="ECO:0007669"/>
    <property type="project" value="UniProtKB-UniRule"/>
</dbReference>
<dbReference type="HOGENOM" id="CLU_031942_1_1_4"/>
<keyword evidence="5" id="KW-0813">Transport</keyword>
<dbReference type="HAMAP" id="MF_00902">
    <property type="entry name" value="TatC"/>
    <property type="match status" value="1"/>
</dbReference>
<dbReference type="GO" id="GO:0009977">
    <property type="term" value="F:proton motive force dependent protein transmembrane transporter activity"/>
    <property type="evidence" value="ECO:0007669"/>
    <property type="project" value="TreeGrafter"/>
</dbReference>
<evidence type="ECO:0000313" key="8">
    <source>
        <dbReference type="Proteomes" id="UP000004956"/>
    </source>
</evidence>
<dbReference type="InterPro" id="IPR002033">
    <property type="entry name" value="TatC"/>
</dbReference>
<feature type="region of interest" description="Disordered" evidence="6">
    <location>
        <begin position="1"/>
        <end position="20"/>
    </location>
</feature>
<dbReference type="Proteomes" id="UP000004956">
    <property type="component" value="Unassembled WGS sequence"/>
</dbReference>
<keyword evidence="2 5" id="KW-0812">Transmembrane</keyword>
<keyword evidence="5" id="KW-1003">Cell membrane</keyword>
<keyword evidence="8" id="KW-1185">Reference proteome</keyword>
<keyword evidence="3 5" id="KW-1133">Transmembrane helix</keyword>
<comment type="subunit">
    <text evidence="5">The Tat system comprises two distinct complexes: a TatABC complex, containing multiple copies of TatA, TatB and TatC subunits, and a separate TatA complex, containing only TatA subunits. Substrates initially bind to the TatABC complex, which probably triggers association of the separate TatA complex to form the active translocon.</text>
</comment>
<evidence type="ECO:0000313" key="7">
    <source>
        <dbReference type="EMBL" id="EHY32522.1"/>
    </source>
</evidence>
<evidence type="ECO:0000256" key="2">
    <source>
        <dbReference type="ARBA" id="ARBA00022692"/>
    </source>
</evidence>
<dbReference type="PRINTS" id="PR01840">
    <property type="entry name" value="TATCFAMILY"/>
</dbReference>
<name>H3KBN6_9BURK</name>
<evidence type="ECO:0000256" key="4">
    <source>
        <dbReference type="ARBA" id="ARBA00023136"/>
    </source>
</evidence>
<comment type="subcellular location">
    <subcellularLocation>
        <location evidence="5">Cell membrane</location>
        <topology evidence="5">Multi-pass membrane protein</topology>
    </subcellularLocation>
    <subcellularLocation>
        <location evidence="1">Membrane</location>
        <topology evidence="1">Multi-pass membrane protein</topology>
    </subcellularLocation>
</comment>
<feature type="transmembrane region" description="Helical" evidence="5">
    <location>
        <begin position="169"/>
        <end position="193"/>
    </location>
</feature>
<comment type="caution">
    <text evidence="7">The sequence shown here is derived from an EMBL/GenBank/DDBJ whole genome shotgun (WGS) entry which is preliminary data.</text>
</comment>
<protein>
    <recommendedName>
        <fullName evidence="5">Sec-independent protein translocase protein TatC</fullName>
    </recommendedName>
</protein>
<reference evidence="7 8" key="1">
    <citation type="submission" date="2011-11" db="EMBL/GenBank/DDBJ databases">
        <authorList>
            <person name="Weinstock G."/>
            <person name="Sodergren E."/>
            <person name="Clifton S."/>
            <person name="Fulton L."/>
            <person name="Fulton B."/>
            <person name="Courtney L."/>
            <person name="Fronick C."/>
            <person name="Harrison M."/>
            <person name="Strong C."/>
            <person name="Farmer C."/>
            <person name="Delahaunty K."/>
            <person name="Markovic C."/>
            <person name="Hall O."/>
            <person name="Minx P."/>
            <person name="Tomlinson C."/>
            <person name="Mitreva M."/>
            <person name="Hou S."/>
            <person name="Chen J."/>
            <person name="Wollam A."/>
            <person name="Pepin K.H."/>
            <person name="Johnson M."/>
            <person name="Bhonagiri V."/>
            <person name="Zhang X."/>
            <person name="Suruliraj S."/>
            <person name="Warren W."/>
            <person name="Chinwalla A."/>
            <person name="Mardis E.R."/>
            <person name="Wilson R.K."/>
        </authorList>
    </citation>
    <scope>NUCLEOTIDE SEQUENCE [LARGE SCALE GENOMIC DNA]</scope>
    <source>
        <strain evidence="7 8">YIT 11816</strain>
    </source>
</reference>
<feature type="transmembrane region" description="Helical" evidence="5">
    <location>
        <begin position="122"/>
        <end position="149"/>
    </location>
</feature>
<comment type="function">
    <text evidence="5">Part of the twin-arginine translocation (Tat) system that transports large folded proteins containing a characteristic twin-arginine motif in their signal peptide across membranes. Together with TatB, TatC is part of a receptor directly interacting with Tat signal peptides.</text>
</comment>
<dbReference type="EMBL" id="AFBQ01000013">
    <property type="protein sequence ID" value="EHY32522.1"/>
    <property type="molecule type" value="Genomic_DNA"/>
</dbReference>
<evidence type="ECO:0000256" key="3">
    <source>
        <dbReference type="ARBA" id="ARBA00022989"/>
    </source>
</evidence>
<dbReference type="GO" id="GO:0043953">
    <property type="term" value="P:protein transport by the Tat complex"/>
    <property type="evidence" value="ECO:0007669"/>
    <property type="project" value="UniProtKB-UniRule"/>
</dbReference>
<dbReference type="STRING" id="762967.HMPREF9440_00132"/>
<dbReference type="PANTHER" id="PTHR30371">
    <property type="entry name" value="SEC-INDEPENDENT PROTEIN TRANSLOCASE PROTEIN TATC"/>
    <property type="match status" value="1"/>
</dbReference>
<feature type="transmembrane region" description="Helical" evidence="5">
    <location>
        <begin position="35"/>
        <end position="52"/>
    </location>
</feature>
<feature type="transmembrane region" description="Helical" evidence="5">
    <location>
        <begin position="91"/>
        <end position="110"/>
    </location>
</feature>
<dbReference type="Pfam" id="PF00902">
    <property type="entry name" value="TatC"/>
    <property type="match status" value="1"/>
</dbReference>
<proteinExistence type="inferred from homology"/>
<dbReference type="NCBIfam" id="TIGR00945">
    <property type="entry name" value="tatC"/>
    <property type="match status" value="1"/>
</dbReference>
<evidence type="ECO:0000256" key="5">
    <source>
        <dbReference type="HAMAP-Rule" id="MF_00902"/>
    </source>
</evidence>
<evidence type="ECO:0000256" key="6">
    <source>
        <dbReference type="SAM" id="MobiDB-lite"/>
    </source>
</evidence>
<organism evidence="7 8">
    <name type="scientific">Sutterella parvirubra YIT 11816</name>
    <dbReference type="NCBI Taxonomy" id="762967"/>
    <lineage>
        <taxon>Bacteria</taxon>
        <taxon>Pseudomonadati</taxon>
        <taxon>Pseudomonadota</taxon>
        <taxon>Betaproteobacteria</taxon>
        <taxon>Burkholderiales</taxon>
        <taxon>Sutterellaceae</taxon>
        <taxon>Sutterella</taxon>
    </lineage>
</organism>
<sequence length="270" mass="30239">MEEKMSNQPQQLEAPDDPANEQPLVSHLVELRNRLVKSAIAVLVVFVALSPFMKQIFDYLSAPLMVALPQGVKLLATGVVAPFMVPLKVTLFLAFLIALPIVLYQAWAYIAPALYRHEKRLALPIIVSSIVMFAVGMAYCYFIVFRMVFQFIAGFSPDSVNFAPDIDSYFSFVLTMFVAFGLTFEVPIVVVVLNRLGFASYEKLVKIRPYVIVGAFIVAAIFTPPDVLSQTLLAVPIVLLFQVGIWLVRWFGRSQEEVDELAEERKNAVE</sequence>
<keyword evidence="5" id="KW-0811">Translocation</keyword>
<evidence type="ECO:0000256" key="1">
    <source>
        <dbReference type="ARBA" id="ARBA00004141"/>
    </source>
</evidence>
<feature type="transmembrane region" description="Helical" evidence="5">
    <location>
        <begin position="205"/>
        <end position="222"/>
    </location>
</feature>